<reference evidence="1" key="1">
    <citation type="journal article" date="2021" name="Proc. Natl. Acad. Sci. U.S.A.">
        <title>A Catalog of Tens of Thousands of Viruses from Human Metagenomes Reveals Hidden Associations with Chronic Diseases.</title>
        <authorList>
            <person name="Tisza M.J."/>
            <person name="Buck C.B."/>
        </authorList>
    </citation>
    <scope>NUCLEOTIDE SEQUENCE</scope>
    <source>
        <strain evidence="1">Ct8LX107</strain>
    </source>
</reference>
<sequence length="201" mass="22858">MSDVLSPRICPICGEPVPKGRMVYCSENCMNKAERRKDYSRKGQKDRHPPFRLLTCPVCGKVSERPIKSKLCETCQREKDKANNAAYRARAKAGTSRHLGESYPCLACGELYTLTSGKQRYCPRCAAAETTKNIRACSRAYNAKKREEDPNYFINLNKARPPKDTIRVCPVCGNSFAASLHHRIYCSDECRQKKKSENQKR</sequence>
<evidence type="ECO:0000313" key="1">
    <source>
        <dbReference type="EMBL" id="DAE21029.1"/>
    </source>
</evidence>
<organism evidence="1">
    <name type="scientific">Siphoviridae sp. ct8LX107</name>
    <dbReference type="NCBI Taxonomy" id="2826169"/>
    <lineage>
        <taxon>Viruses</taxon>
        <taxon>Duplodnaviria</taxon>
        <taxon>Heunggongvirae</taxon>
        <taxon>Uroviricota</taxon>
        <taxon>Caudoviricetes</taxon>
    </lineage>
</organism>
<proteinExistence type="predicted"/>
<name>A0A8S5QQM1_9CAUD</name>
<accession>A0A8S5QQM1</accession>
<dbReference type="EMBL" id="BK015706">
    <property type="protein sequence ID" value="DAE21029.1"/>
    <property type="molecule type" value="Genomic_DNA"/>
</dbReference>
<protein>
    <submittedName>
        <fullName evidence="1">Thaumarchaeal output domain 1</fullName>
    </submittedName>
</protein>